<dbReference type="PANTHER" id="PTHR33116:SF86">
    <property type="entry name" value="REVERSE TRANSCRIPTASE DOMAIN-CONTAINING PROTEIN"/>
    <property type="match status" value="1"/>
</dbReference>
<dbReference type="PANTHER" id="PTHR33116">
    <property type="entry name" value="REVERSE TRANSCRIPTASE ZINC-BINDING DOMAIN-CONTAINING PROTEIN-RELATED-RELATED"/>
    <property type="match status" value="1"/>
</dbReference>
<dbReference type="InterPro" id="IPR036691">
    <property type="entry name" value="Endo/exonu/phosph_ase_sf"/>
</dbReference>
<evidence type="ECO:0000259" key="1">
    <source>
        <dbReference type="PROSITE" id="PS50878"/>
    </source>
</evidence>
<dbReference type="CDD" id="cd01650">
    <property type="entry name" value="RT_nLTR_like"/>
    <property type="match status" value="1"/>
</dbReference>
<gene>
    <name evidence="2" type="ORF">TSUD_136790</name>
</gene>
<dbReference type="SUPFAM" id="SSF56219">
    <property type="entry name" value="DNase I-like"/>
    <property type="match status" value="1"/>
</dbReference>
<dbReference type="AlphaFoldDB" id="A0A2Z6PCN2"/>
<dbReference type="Pfam" id="PF13456">
    <property type="entry name" value="RVT_3"/>
    <property type="match status" value="1"/>
</dbReference>
<dbReference type="InterPro" id="IPR043502">
    <property type="entry name" value="DNA/RNA_pol_sf"/>
</dbReference>
<dbReference type="InterPro" id="IPR012337">
    <property type="entry name" value="RNaseH-like_sf"/>
</dbReference>
<dbReference type="SUPFAM" id="SSF56672">
    <property type="entry name" value="DNA/RNA polymerases"/>
    <property type="match status" value="1"/>
</dbReference>
<feature type="domain" description="Reverse transcriptase" evidence="1">
    <location>
        <begin position="299"/>
        <end position="569"/>
    </location>
</feature>
<dbReference type="GO" id="GO:0003676">
    <property type="term" value="F:nucleic acid binding"/>
    <property type="evidence" value="ECO:0007669"/>
    <property type="project" value="InterPro"/>
</dbReference>
<dbReference type="GO" id="GO:0004523">
    <property type="term" value="F:RNA-DNA hybrid ribonuclease activity"/>
    <property type="evidence" value="ECO:0007669"/>
    <property type="project" value="InterPro"/>
</dbReference>
<name>A0A2Z6PCN2_TRISU</name>
<dbReference type="Gene3D" id="3.30.420.10">
    <property type="entry name" value="Ribonuclease H-like superfamily/Ribonuclease H"/>
    <property type="match status" value="1"/>
</dbReference>
<dbReference type="PROSITE" id="PS50878">
    <property type="entry name" value="RT_POL"/>
    <property type="match status" value="1"/>
</dbReference>
<sequence>MEVVDARRGTWRLTGFYGYPGGSRRRDSWNFLRHLSHVSNIPWCIIVLDSGLIDIHMEGYQFTWFKSLGTDRDVEEKLDRTMSSEGWCQSFPNARLECLIVTSSDHYPLWLSKDNFQNLRKEIDKCHKRLERARGQVDSSNVNYFNALKKRLSSLLVKDDLFWRQRAKTFWYKDGDLNTKYFHASATARKKVNKIVSLENTNGAVCSNSDELNVIAREYFVELFQKQTSSRDAVLNVISRSVTSDDNVALTSPFMFEEFREAMFSMQVDKCPGPDGFNPGFYQHFWDMCGTKIYNAGCHWLESGMFPENLNSTNIALIPKGEVQTSMKDWRPIALCNVLYKVVAKVLANRLKVVLDKCISENQSAFVPGRSILDNAMAAIELVHYMKSKTRGRIGEVALKLDISKAYDRIEWDYLRDVHSAMGFSQKWISWIMLCVETVDYSVIINGNVVGPIVPGRGLRQGDPLSPYLFIICAEGLSALIRKAETIGDIHGVKICRNAPIISHLLFADDCFLFFKASDHEALVMKNILATYEEASGQTINLQKSEFYCSRNVTSSVKDSVASILGVQQVLGTGKYLGLPSMVGRSRKSTFKFVKDRIWKKINSWSSKYLSQAGREILIKSVLQSISFYVMSIFLISSSLCDEIEKMTNSFWWGHNKEFKTWDRLSMPKNVGGLGFKSISAFNYAMLGKQAWKFMTNPGCLITRLFKARYFPRSDFLQSNIGHNPSYVWRSFWSAKFIVRDGHKWSIGSGHNISIWDQKWLVNGAVISKPPNLAEELHHLNVSDLFGDDDKHWNVNLVNSLFDTSVADMVLSTPLFNSVIHDKIIWRYEKDGIYSVKSAYRQCVEHIIDTTHLQHRNNKLWRNEVESVNVVCDRGINLLTGWNHAQEMKQKQSSIQPTIAGTRWSKPSIGRYKCNINASFSTILNKVGIGVCIRDDQGSFVLAKTEWFSPITNVDIGEALGLLHAMKWIQDLQLEHVNFELDSQIVVTKFHSKNRDESELGDIIKDCRTMFNTHFRNSRVEFIRRQDNEVAHVLAREVISLASFHIFIDVTLCIRDIIMNEME</sequence>
<evidence type="ECO:0000313" key="3">
    <source>
        <dbReference type="Proteomes" id="UP000242715"/>
    </source>
</evidence>
<dbReference type="EMBL" id="DF974364">
    <property type="protein sequence ID" value="GAU47940.1"/>
    <property type="molecule type" value="Genomic_DNA"/>
</dbReference>
<dbReference type="InterPro" id="IPR036397">
    <property type="entry name" value="RNaseH_sf"/>
</dbReference>
<proteinExistence type="predicted"/>
<dbReference type="Pfam" id="PF00078">
    <property type="entry name" value="RVT_1"/>
    <property type="match status" value="1"/>
</dbReference>
<dbReference type="CDD" id="cd06222">
    <property type="entry name" value="RNase_H_like"/>
    <property type="match status" value="1"/>
</dbReference>
<protein>
    <recommendedName>
        <fullName evidence="1">Reverse transcriptase domain-containing protein</fullName>
    </recommendedName>
</protein>
<dbReference type="SUPFAM" id="SSF53098">
    <property type="entry name" value="Ribonuclease H-like"/>
    <property type="match status" value="1"/>
</dbReference>
<reference evidence="3" key="1">
    <citation type="journal article" date="2017" name="Front. Plant Sci.">
        <title>Climate Clever Clovers: New Paradigm to Reduce the Environmental Footprint of Ruminants by Breeding Low Methanogenic Forages Utilizing Haplotype Variation.</title>
        <authorList>
            <person name="Kaur P."/>
            <person name="Appels R."/>
            <person name="Bayer P.E."/>
            <person name="Keeble-Gagnere G."/>
            <person name="Wang J."/>
            <person name="Hirakawa H."/>
            <person name="Shirasawa K."/>
            <person name="Vercoe P."/>
            <person name="Stefanova K."/>
            <person name="Durmic Z."/>
            <person name="Nichols P."/>
            <person name="Revell C."/>
            <person name="Isobe S.N."/>
            <person name="Edwards D."/>
            <person name="Erskine W."/>
        </authorList>
    </citation>
    <scope>NUCLEOTIDE SEQUENCE [LARGE SCALE GENOMIC DNA]</scope>
    <source>
        <strain evidence="3">cv. Daliak</strain>
    </source>
</reference>
<dbReference type="InterPro" id="IPR002156">
    <property type="entry name" value="RNaseH_domain"/>
</dbReference>
<dbReference type="OrthoDB" id="1424587at2759"/>
<evidence type="ECO:0000313" key="2">
    <source>
        <dbReference type="EMBL" id="GAU47940.1"/>
    </source>
</evidence>
<dbReference type="Proteomes" id="UP000242715">
    <property type="component" value="Unassembled WGS sequence"/>
</dbReference>
<dbReference type="InterPro" id="IPR000477">
    <property type="entry name" value="RT_dom"/>
</dbReference>
<keyword evidence="3" id="KW-1185">Reference proteome</keyword>
<accession>A0A2Z6PCN2</accession>
<organism evidence="2 3">
    <name type="scientific">Trifolium subterraneum</name>
    <name type="common">Subterranean clover</name>
    <dbReference type="NCBI Taxonomy" id="3900"/>
    <lineage>
        <taxon>Eukaryota</taxon>
        <taxon>Viridiplantae</taxon>
        <taxon>Streptophyta</taxon>
        <taxon>Embryophyta</taxon>
        <taxon>Tracheophyta</taxon>
        <taxon>Spermatophyta</taxon>
        <taxon>Magnoliopsida</taxon>
        <taxon>eudicotyledons</taxon>
        <taxon>Gunneridae</taxon>
        <taxon>Pentapetalae</taxon>
        <taxon>rosids</taxon>
        <taxon>fabids</taxon>
        <taxon>Fabales</taxon>
        <taxon>Fabaceae</taxon>
        <taxon>Papilionoideae</taxon>
        <taxon>50 kb inversion clade</taxon>
        <taxon>NPAAA clade</taxon>
        <taxon>Hologalegina</taxon>
        <taxon>IRL clade</taxon>
        <taxon>Trifolieae</taxon>
        <taxon>Trifolium</taxon>
    </lineage>
</organism>
<dbReference type="InterPro" id="IPR044730">
    <property type="entry name" value="RNase_H-like_dom_plant"/>
</dbReference>